<dbReference type="InterPro" id="IPR043502">
    <property type="entry name" value="DNA/RNA_pol_sf"/>
</dbReference>
<sequence>MPLFTRPKQIRLCLQVPPQIRRCCTDASTGLLPLSDECIQVKWEPISDTEESLPTSSLILAAFTTCLGRLQLYHYLDQVNERALYCDTDSVAYISRPGEPDIPTGTHLGDLTDQVEEDHGPGSFITEFVAGGPKNYAFKVAIGGDLSNIKVCIKVRGISINASCDELVTFDNLKAMVMGSRDKITVPIPHQIARLPTWQIVTRASHKNWKPVNIKRRRVDVANTVPHGFNAWDMAEEEDQDLLEAMELLADA</sequence>
<dbReference type="Gene3D" id="3.90.1600.10">
    <property type="entry name" value="Palm domain of DNA polymerase"/>
    <property type="match status" value="1"/>
</dbReference>
<proteinExistence type="predicted"/>
<dbReference type="EMBL" id="JAHWGI010001007">
    <property type="protein sequence ID" value="KAK3920561.1"/>
    <property type="molecule type" value="Genomic_DNA"/>
</dbReference>
<dbReference type="SUPFAM" id="SSF56672">
    <property type="entry name" value="DNA/RNA polymerases"/>
    <property type="match status" value="1"/>
</dbReference>
<reference evidence="1" key="2">
    <citation type="journal article" date="2023" name="BMC Genomics">
        <title>Pest status, molecular evolution, and epigenetic factors derived from the genome assembly of Frankliniella fusca, a thysanopteran phytovirus vector.</title>
        <authorList>
            <person name="Catto M.A."/>
            <person name="Labadie P.E."/>
            <person name="Jacobson A.L."/>
            <person name="Kennedy G.G."/>
            <person name="Srinivasan R."/>
            <person name="Hunt B.G."/>
        </authorList>
    </citation>
    <scope>NUCLEOTIDE SEQUENCE</scope>
    <source>
        <strain evidence="1">PL_HMW_Pooled</strain>
    </source>
</reference>
<organism evidence="1 2">
    <name type="scientific">Frankliniella fusca</name>
    <dbReference type="NCBI Taxonomy" id="407009"/>
    <lineage>
        <taxon>Eukaryota</taxon>
        <taxon>Metazoa</taxon>
        <taxon>Ecdysozoa</taxon>
        <taxon>Arthropoda</taxon>
        <taxon>Hexapoda</taxon>
        <taxon>Insecta</taxon>
        <taxon>Pterygota</taxon>
        <taxon>Neoptera</taxon>
        <taxon>Paraneoptera</taxon>
        <taxon>Thysanoptera</taxon>
        <taxon>Terebrantia</taxon>
        <taxon>Thripoidea</taxon>
        <taxon>Thripidae</taxon>
        <taxon>Frankliniella</taxon>
    </lineage>
</organism>
<dbReference type="GO" id="GO:0071897">
    <property type="term" value="P:DNA biosynthetic process"/>
    <property type="evidence" value="ECO:0007669"/>
    <property type="project" value="UniProtKB-ARBA"/>
</dbReference>
<evidence type="ECO:0000313" key="2">
    <source>
        <dbReference type="Proteomes" id="UP001219518"/>
    </source>
</evidence>
<accession>A0AAE1HFT2</accession>
<protein>
    <submittedName>
        <fullName evidence="1">tRNA pseudouridine synthase B</fullName>
    </submittedName>
</protein>
<dbReference type="PANTHER" id="PTHR33568:SF3">
    <property type="entry name" value="DNA-DIRECTED DNA POLYMERASE"/>
    <property type="match status" value="1"/>
</dbReference>
<comment type="caution">
    <text evidence="1">The sequence shown here is derived from an EMBL/GenBank/DDBJ whole genome shotgun (WGS) entry which is preliminary data.</text>
</comment>
<keyword evidence="2" id="KW-1185">Reference proteome</keyword>
<name>A0AAE1HFT2_9NEOP</name>
<dbReference type="Proteomes" id="UP001219518">
    <property type="component" value="Unassembled WGS sequence"/>
</dbReference>
<dbReference type="PANTHER" id="PTHR33568">
    <property type="entry name" value="DNA POLYMERASE"/>
    <property type="match status" value="1"/>
</dbReference>
<dbReference type="AlphaFoldDB" id="A0AAE1HFT2"/>
<dbReference type="InterPro" id="IPR023211">
    <property type="entry name" value="DNA_pol_palm_dom_sf"/>
</dbReference>
<reference evidence="1" key="1">
    <citation type="submission" date="2021-07" db="EMBL/GenBank/DDBJ databases">
        <authorList>
            <person name="Catto M.A."/>
            <person name="Jacobson A."/>
            <person name="Kennedy G."/>
            <person name="Labadie P."/>
            <person name="Hunt B.G."/>
            <person name="Srinivasan R."/>
        </authorList>
    </citation>
    <scope>NUCLEOTIDE SEQUENCE</scope>
    <source>
        <strain evidence="1">PL_HMW_Pooled</strain>
        <tissue evidence="1">Head</tissue>
    </source>
</reference>
<evidence type="ECO:0000313" key="1">
    <source>
        <dbReference type="EMBL" id="KAK3920561.1"/>
    </source>
</evidence>
<gene>
    <name evidence="1" type="ORF">KUF71_009832</name>
</gene>